<dbReference type="OrthoDB" id="5945798at2759"/>
<dbReference type="EMBL" id="NHYE01005001">
    <property type="protein sequence ID" value="PPQ79467.1"/>
    <property type="molecule type" value="Genomic_DNA"/>
</dbReference>
<evidence type="ECO:0000259" key="2">
    <source>
        <dbReference type="PROSITE" id="PS50280"/>
    </source>
</evidence>
<proteinExistence type="predicted"/>
<dbReference type="CDD" id="cd20071">
    <property type="entry name" value="SET_SMYD"/>
    <property type="match status" value="2"/>
</dbReference>
<comment type="caution">
    <text evidence="3">The sequence shown here is derived from an EMBL/GenBank/DDBJ whole genome shotgun (WGS) entry which is preliminary data.</text>
</comment>
<dbReference type="InParanoid" id="A0A409WLU0"/>
<dbReference type="InterPro" id="IPR053185">
    <property type="entry name" value="SET_domain_protein"/>
</dbReference>
<dbReference type="SUPFAM" id="SSF82199">
    <property type="entry name" value="SET domain"/>
    <property type="match status" value="2"/>
</dbReference>
<organism evidence="3 4">
    <name type="scientific">Gymnopilus dilepis</name>
    <dbReference type="NCBI Taxonomy" id="231916"/>
    <lineage>
        <taxon>Eukaryota</taxon>
        <taxon>Fungi</taxon>
        <taxon>Dikarya</taxon>
        <taxon>Basidiomycota</taxon>
        <taxon>Agaricomycotina</taxon>
        <taxon>Agaricomycetes</taxon>
        <taxon>Agaricomycetidae</taxon>
        <taxon>Agaricales</taxon>
        <taxon>Agaricineae</taxon>
        <taxon>Hymenogastraceae</taxon>
        <taxon>Gymnopilus</taxon>
    </lineage>
</organism>
<evidence type="ECO:0000313" key="4">
    <source>
        <dbReference type="Proteomes" id="UP000284706"/>
    </source>
</evidence>
<dbReference type="Proteomes" id="UP000284706">
    <property type="component" value="Unassembled WGS sequence"/>
</dbReference>
<gene>
    <name evidence="3" type="ORF">CVT26_007710</name>
</gene>
<evidence type="ECO:0000256" key="1">
    <source>
        <dbReference type="SAM" id="MobiDB-lite"/>
    </source>
</evidence>
<accession>A0A409WLU0</accession>
<dbReference type="PANTHER" id="PTHR47332">
    <property type="entry name" value="SET DOMAIN-CONTAINING PROTEIN 5"/>
    <property type="match status" value="1"/>
</dbReference>
<sequence>MKRGFLNSSKAKKEPLYPGPGGPPAVSATLAATETSTTTEPPKNKGKERAKTDQPSVKLAYGKVDKSSLPESYEPPELKVVEMDPTKVDHSEDLLLMTTIPSRAMDGPNDPDGHSEWIVLGPTKAKVIKHPEYPRPIPKLFDPEPAFEIKDTPDTVMGKGMFATRDIRVGELIFSERPLLVSPRNINVLGAYVPEEKKNDLRAVQAIMMHEWEKLLEAAVNRMTEENQKAFKELMNSHTDDGSGPLLGIVRTNAFSMEEIYDGEAWTDATAYTAVLKLGSRINHSCLPNVTYTFSVPSFSFLFHAQLDIKAGEQLFYSYCETQQSKARRAAELAPYKIECTCPACERATPETDALRTGYKKRAREHTSKIRQWLALADSSKGAPGGAGSSKDRLDESMLEEALKFRDALRNEGLKYTKEYRAIVWNVHLFYEKIGLDGKSKEFLEEYSELEDASSQNFATMAYLALTFEAMTAIAGTVSFNVAPPGVACGDGTTISCTMLYPGMSCKGNFVPDQAHVTITQTLYNCHLSLYTELNQGGGVSLRINTDTTGGCASTTVPYWQSYGAMPPLNEDLDAPSALLMGKLTYYHFKCAASFILPAFEALLHKLSDLGVDAAASPSGASRATDELDELIKNVPENAAKPGARLYSGTAIPKDYDDKGLSMYAFDSKRTDHASDMLLITAIPPRPNTIIPSADDPDGHSEWIVHGPTKAKIVNGPGYLKPVPKPPLPRPSYVVKSSPGKGVGVFATRDIKAGELVLSERPLLVTPKSTMGLAMQLNDVMNEQNYDLETRKAILAMEWEKYLTVAVDRMLPEDKEEFMKLANCHQHDDDGPISGIVRTNSFMLDGLYDGREEREDGLNTYGGVTKIGSRFNHSCIPNIEQRFSMPSFSFQFTAKVDIKAGEELFCTYCDTYAPVAERRVQLAPYGFTCHCRACEEDDALHREYQERTKEYLLTLNWAGKGNPDESIIRPVWKLSEDLEREKMTNTREFKSTVLMLWKFYEGTGKVERAKQLKDFYKQLK</sequence>
<dbReference type="PROSITE" id="PS50280">
    <property type="entry name" value="SET"/>
    <property type="match status" value="2"/>
</dbReference>
<dbReference type="PANTHER" id="PTHR47332:SF4">
    <property type="entry name" value="SET DOMAIN-CONTAINING PROTEIN 5"/>
    <property type="match status" value="1"/>
</dbReference>
<dbReference type="SMART" id="SM00317">
    <property type="entry name" value="SET"/>
    <property type="match status" value="2"/>
</dbReference>
<dbReference type="Gene3D" id="2.170.270.10">
    <property type="entry name" value="SET domain"/>
    <property type="match status" value="2"/>
</dbReference>
<feature type="compositionally biased region" description="Basic and acidic residues" evidence="1">
    <location>
        <begin position="42"/>
        <end position="52"/>
    </location>
</feature>
<dbReference type="InterPro" id="IPR046341">
    <property type="entry name" value="SET_dom_sf"/>
</dbReference>
<keyword evidence="4" id="KW-1185">Reference proteome</keyword>
<feature type="compositionally biased region" description="Low complexity" evidence="1">
    <location>
        <begin position="27"/>
        <end position="40"/>
    </location>
</feature>
<dbReference type="Pfam" id="PF00856">
    <property type="entry name" value="SET"/>
    <property type="match status" value="2"/>
</dbReference>
<protein>
    <recommendedName>
        <fullName evidence="2">SET domain-containing protein</fullName>
    </recommendedName>
</protein>
<feature type="region of interest" description="Disordered" evidence="1">
    <location>
        <begin position="1"/>
        <end position="57"/>
    </location>
</feature>
<dbReference type="STRING" id="231916.A0A409WLU0"/>
<feature type="domain" description="SET" evidence="2">
    <location>
        <begin position="731"/>
        <end position="909"/>
    </location>
</feature>
<reference evidence="3 4" key="1">
    <citation type="journal article" date="2018" name="Evol. Lett.">
        <title>Horizontal gene cluster transfer increased hallucinogenic mushroom diversity.</title>
        <authorList>
            <person name="Reynolds H.T."/>
            <person name="Vijayakumar V."/>
            <person name="Gluck-Thaler E."/>
            <person name="Korotkin H.B."/>
            <person name="Matheny P.B."/>
            <person name="Slot J.C."/>
        </authorList>
    </citation>
    <scope>NUCLEOTIDE SEQUENCE [LARGE SCALE GENOMIC DNA]</scope>
    <source>
        <strain evidence="3 4">SRW20</strain>
    </source>
</reference>
<feature type="domain" description="SET" evidence="2">
    <location>
        <begin position="145"/>
        <end position="320"/>
    </location>
</feature>
<evidence type="ECO:0000313" key="3">
    <source>
        <dbReference type="EMBL" id="PPQ79467.1"/>
    </source>
</evidence>
<name>A0A409WLU0_9AGAR</name>
<dbReference type="InterPro" id="IPR001214">
    <property type="entry name" value="SET_dom"/>
</dbReference>
<dbReference type="AlphaFoldDB" id="A0A409WLU0"/>